<dbReference type="SUPFAM" id="SSF53850">
    <property type="entry name" value="Periplasmic binding protein-like II"/>
    <property type="match status" value="1"/>
</dbReference>
<sequence length="320" mass="36366">MQWNVGYSKILDNVEKMDNKTLKTFVSVARHKNFSAAANELHSVQPTVSRHISDLEQQLGVKLFVRTTHVVELTKAGEWLLPEAVNILANEKRVKKQITQLDKNIEQKINIGYLATACSFFLPCLLDQYSEQHSNVVANLHEMAGQQQEDALIEGEIDVAFSRRQPTLDGNLFHVDKIYSDHLVAVLPFSHPLSCRSSIDLIELANDKFILFQRSLWIEIFDHILSQCQEVGFAPNIIRYPENMHNLVMSVSSGQGISIAPSCIRFVAESTCACIPIPKLEHALPLYLYYRRAEDKEHLKEFASLCIKLASHIQERLSIE</sequence>
<evidence type="ECO:0000259" key="5">
    <source>
        <dbReference type="PROSITE" id="PS50931"/>
    </source>
</evidence>
<dbReference type="Pfam" id="PF00126">
    <property type="entry name" value="HTH_1"/>
    <property type="match status" value="1"/>
</dbReference>
<dbReference type="InterPro" id="IPR036388">
    <property type="entry name" value="WH-like_DNA-bd_sf"/>
</dbReference>
<dbReference type="Gene3D" id="3.40.190.10">
    <property type="entry name" value="Periplasmic binding protein-like II"/>
    <property type="match status" value="2"/>
</dbReference>
<dbReference type="Pfam" id="PF03466">
    <property type="entry name" value="LysR_substrate"/>
    <property type="match status" value="1"/>
</dbReference>
<evidence type="ECO:0000256" key="2">
    <source>
        <dbReference type="ARBA" id="ARBA00023015"/>
    </source>
</evidence>
<keyword evidence="4" id="KW-0804">Transcription</keyword>
<comment type="similarity">
    <text evidence="1">Belongs to the LysR transcriptional regulatory family.</text>
</comment>
<evidence type="ECO:0000256" key="1">
    <source>
        <dbReference type="ARBA" id="ARBA00009437"/>
    </source>
</evidence>
<dbReference type="InterPro" id="IPR005119">
    <property type="entry name" value="LysR_subst-bd"/>
</dbReference>
<dbReference type="PANTHER" id="PTHR30346">
    <property type="entry name" value="TRANSCRIPTIONAL DUAL REGULATOR HCAR-RELATED"/>
    <property type="match status" value="1"/>
</dbReference>
<feature type="domain" description="HTH lysR-type" evidence="5">
    <location>
        <begin position="17"/>
        <end position="74"/>
    </location>
</feature>
<dbReference type="InterPro" id="IPR036390">
    <property type="entry name" value="WH_DNA-bd_sf"/>
</dbReference>
<reference evidence="6" key="1">
    <citation type="submission" date="2021-12" db="EMBL/GenBank/DDBJ databases">
        <authorList>
            <person name="Rodrigo-Torres L."/>
            <person name="Arahal R. D."/>
            <person name="Lucena T."/>
        </authorList>
    </citation>
    <scope>NUCLEOTIDE SEQUENCE</scope>
    <source>
        <strain evidence="6">CECT 8226</strain>
    </source>
</reference>
<evidence type="ECO:0000256" key="3">
    <source>
        <dbReference type="ARBA" id="ARBA00023125"/>
    </source>
</evidence>
<evidence type="ECO:0000256" key="4">
    <source>
        <dbReference type="ARBA" id="ARBA00023163"/>
    </source>
</evidence>
<gene>
    <name evidence="6" type="primary">benM_1</name>
    <name evidence="6" type="ORF">VHP8226_00954</name>
</gene>
<dbReference type="PRINTS" id="PR00039">
    <property type="entry name" value="HTHLYSR"/>
</dbReference>
<keyword evidence="2" id="KW-0805">Transcription regulation</keyword>
<dbReference type="SUPFAM" id="SSF46785">
    <property type="entry name" value="Winged helix' DNA-binding domain"/>
    <property type="match status" value="1"/>
</dbReference>
<dbReference type="InterPro" id="IPR000847">
    <property type="entry name" value="LysR_HTH_N"/>
</dbReference>
<dbReference type="CDD" id="cd08414">
    <property type="entry name" value="PBP2_LTTR_aromatics_like"/>
    <property type="match status" value="1"/>
</dbReference>
<dbReference type="Gene3D" id="1.10.10.10">
    <property type="entry name" value="Winged helix-like DNA-binding domain superfamily/Winged helix DNA-binding domain"/>
    <property type="match status" value="1"/>
</dbReference>
<protein>
    <submittedName>
        <fullName evidence="6">HTH-type transcriptional regulator BenM</fullName>
    </submittedName>
</protein>
<accession>A0ABM8ZFQ3</accession>
<keyword evidence="7" id="KW-1185">Reference proteome</keyword>
<evidence type="ECO:0000313" key="6">
    <source>
        <dbReference type="EMBL" id="CAH0525396.1"/>
    </source>
</evidence>
<name>A0ABM8ZFQ3_9VIBR</name>
<proteinExistence type="inferred from homology"/>
<keyword evidence="3" id="KW-0238">DNA-binding</keyword>
<dbReference type="EMBL" id="CAKLCM010000002">
    <property type="protein sequence ID" value="CAH0525396.1"/>
    <property type="molecule type" value="Genomic_DNA"/>
</dbReference>
<comment type="caution">
    <text evidence="6">The sequence shown here is derived from an EMBL/GenBank/DDBJ whole genome shotgun (WGS) entry which is preliminary data.</text>
</comment>
<dbReference type="PANTHER" id="PTHR30346:SF0">
    <property type="entry name" value="HCA OPERON TRANSCRIPTIONAL ACTIVATOR HCAR"/>
    <property type="match status" value="1"/>
</dbReference>
<organism evidence="6 7">
    <name type="scientific">Vibrio hippocampi</name>
    <dbReference type="NCBI Taxonomy" id="654686"/>
    <lineage>
        <taxon>Bacteria</taxon>
        <taxon>Pseudomonadati</taxon>
        <taxon>Pseudomonadota</taxon>
        <taxon>Gammaproteobacteria</taxon>
        <taxon>Vibrionales</taxon>
        <taxon>Vibrionaceae</taxon>
        <taxon>Vibrio</taxon>
    </lineage>
</organism>
<dbReference type="Proteomes" id="UP000838160">
    <property type="component" value="Unassembled WGS sequence"/>
</dbReference>
<dbReference type="PROSITE" id="PS50931">
    <property type="entry name" value="HTH_LYSR"/>
    <property type="match status" value="1"/>
</dbReference>
<evidence type="ECO:0000313" key="7">
    <source>
        <dbReference type="Proteomes" id="UP000838160"/>
    </source>
</evidence>